<proteinExistence type="inferred from homology"/>
<keyword evidence="7" id="KW-0539">Nucleus</keyword>
<accession>A0AAE0Z686</accession>
<dbReference type="GO" id="GO:0005637">
    <property type="term" value="C:nuclear inner membrane"/>
    <property type="evidence" value="ECO:0007669"/>
    <property type="project" value="UniProtKB-SubCell"/>
</dbReference>
<dbReference type="Pfam" id="PF10225">
    <property type="entry name" value="NEMP"/>
    <property type="match status" value="1"/>
</dbReference>
<evidence type="ECO:0000256" key="8">
    <source>
        <dbReference type="SAM" id="MobiDB-lite"/>
    </source>
</evidence>
<organism evidence="11 12">
    <name type="scientific">Elysia crispata</name>
    <name type="common">lettuce slug</name>
    <dbReference type="NCBI Taxonomy" id="231223"/>
    <lineage>
        <taxon>Eukaryota</taxon>
        <taxon>Metazoa</taxon>
        <taxon>Spiralia</taxon>
        <taxon>Lophotrochozoa</taxon>
        <taxon>Mollusca</taxon>
        <taxon>Gastropoda</taxon>
        <taxon>Heterobranchia</taxon>
        <taxon>Euthyneura</taxon>
        <taxon>Panpulmonata</taxon>
        <taxon>Sacoglossa</taxon>
        <taxon>Placobranchoidea</taxon>
        <taxon>Plakobranchidae</taxon>
        <taxon>Elysia</taxon>
    </lineage>
</organism>
<keyword evidence="3 9" id="KW-0812">Transmembrane</keyword>
<evidence type="ECO:0000256" key="10">
    <source>
        <dbReference type="SAM" id="SignalP"/>
    </source>
</evidence>
<evidence type="ECO:0000256" key="2">
    <source>
        <dbReference type="ARBA" id="ARBA00005748"/>
    </source>
</evidence>
<comment type="similarity">
    <text evidence="2">Belongs to the NEMP family.</text>
</comment>
<protein>
    <recommendedName>
        <fullName evidence="13">Nuclear envelope integral membrane protein 1</fullName>
    </recommendedName>
</protein>
<dbReference type="PANTHER" id="PTHR13598:SF1">
    <property type="entry name" value="AT07567P-RELATED"/>
    <property type="match status" value="1"/>
</dbReference>
<feature type="transmembrane region" description="Helical" evidence="9">
    <location>
        <begin position="183"/>
        <end position="204"/>
    </location>
</feature>
<dbReference type="PANTHER" id="PTHR13598">
    <property type="entry name" value="AT07567P-RELATED"/>
    <property type="match status" value="1"/>
</dbReference>
<feature type="transmembrane region" description="Helical" evidence="9">
    <location>
        <begin position="300"/>
        <end position="322"/>
    </location>
</feature>
<feature type="transmembrane region" description="Helical" evidence="9">
    <location>
        <begin position="245"/>
        <end position="265"/>
    </location>
</feature>
<feature type="transmembrane region" description="Helical" evidence="9">
    <location>
        <begin position="216"/>
        <end position="239"/>
    </location>
</feature>
<comment type="subcellular location">
    <subcellularLocation>
        <location evidence="1">Nucleus inner membrane</location>
        <topology evidence="1">Multi-pass membrane protein</topology>
        <orientation evidence="1">Nucleoplasmic side</orientation>
    </subcellularLocation>
</comment>
<feature type="region of interest" description="Disordered" evidence="8">
    <location>
        <begin position="408"/>
        <end position="427"/>
    </location>
</feature>
<feature type="signal peptide" evidence="10">
    <location>
        <begin position="1"/>
        <end position="25"/>
    </location>
</feature>
<keyword evidence="4 10" id="KW-0732">Signal</keyword>
<keyword evidence="6 9" id="KW-0472">Membrane</keyword>
<dbReference type="AlphaFoldDB" id="A0AAE0Z686"/>
<evidence type="ECO:0000313" key="12">
    <source>
        <dbReference type="Proteomes" id="UP001283361"/>
    </source>
</evidence>
<reference evidence="11" key="1">
    <citation type="journal article" date="2023" name="G3 (Bethesda)">
        <title>A reference genome for the long-term kleptoplast-retaining sea slug Elysia crispata morphotype clarki.</title>
        <authorList>
            <person name="Eastman K.E."/>
            <person name="Pendleton A.L."/>
            <person name="Shaikh M.A."/>
            <person name="Suttiyut T."/>
            <person name="Ogas R."/>
            <person name="Tomko P."/>
            <person name="Gavelis G."/>
            <person name="Widhalm J.R."/>
            <person name="Wisecaver J.H."/>
        </authorList>
    </citation>
    <scope>NUCLEOTIDE SEQUENCE</scope>
    <source>
        <strain evidence="11">ECLA1</strain>
    </source>
</reference>
<evidence type="ECO:0000256" key="4">
    <source>
        <dbReference type="ARBA" id="ARBA00022729"/>
    </source>
</evidence>
<evidence type="ECO:0000256" key="7">
    <source>
        <dbReference type="ARBA" id="ARBA00023242"/>
    </source>
</evidence>
<dbReference type="EMBL" id="JAWDGP010004563">
    <property type="protein sequence ID" value="KAK3763405.1"/>
    <property type="molecule type" value="Genomic_DNA"/>
</dbReference>
<evidence type="ECO:0000256" key="6">
    <source>
        <dbReference type="ARBA" id="ARBA00023136"/>
    </source>
</evidence>
<feature type="transmembrane region" description="Helical" evidence="9">
    <location>
        <begin position="277"/>
        <end position="294"/>
    </location>
</feature>
<name>A0AAE0Z686_9GAST</name>
<evidence type="ECO:0008006" key="13">
    <source>
        <dbReference type="Google" id="ProtNLM"/>
    </source>
</evidence>
<dbReference type="Proteomes" id="UP001283361">
    <property type="component" value="Unassembled WGS sequence"/>
</dbReference>
<dbReference type="InterPro" id="IPR019358">
    <property type="entry name" value="NEMP_fam"/>
</dbReference>
<feature type="compositionally biased region" description="Low complexity" evidence="8">
    <location>
        <begin position="415"/>
        <end position="427"/>
    </location>
</feature>
<evidence type="ECO:0000313" key="11">
    <source>
        <dbReference type="EMBL" id="KAK3763405.1"/>
    </source>
</evidence>
<evidence type="ECO:0000256" key="5">
    <source>
        <dbReference type="ARBA" id="ARBA00022989"/>
    </source>
</evidence>
<gene>
    <name evidence="11" type="ORF">RRG08_050107</name>
</gene>
<keyword evidence="12" id="KW-1185">Reference proteome</keyword>
<comment type="caution">
    <text evidence="11">The sequence shown here is derived from an EMBL/GenBank/DDBJ whole genome shotgun (WGS) entry which is preliminary data.</text>
</comment>
<evidence type="ECO:0000256" key="1">
    <source>
        <dbReference type="ARBA" id="ARBA00004575"/>
    </source>
</evidence>
<sequence>MAASMARCFVVSSLLCCSLLNTVISGESSQDTLCVAPKCVNVNLNLDLMEVKVTARGDGGPKLCILCYPGAVRRWFRLWINPKMRINLSNQESKPDIFYGSNISEVVERSSSTSYLKWPSIWGQLRQEYGFTPFNASCIGVLSTKGYTVDFVVKNPDLQFVAYTGVGLLLFFFAPYWSRNKLFHYGTGVSVGVLGSVLIALFILNKFLPQKVKTLGSVLLVVSTSASMFLLQHISIYINDVILDYWQVVLGYVLVASVLSFAIMYRYDPLSNPRTLDLVRWGLQALGLILVYHGCQIPEMAVVVVAVACLIYYFPQGFFSWLRMQRLIYYPPKRRLLTEEEYYREGRIETEKALQELKEFCRSPECDTWKTVSRLNNSSRFGRFMGGEDHVTDVESFNHDSTCEINPLDLDDSDSSQSELSLRVNTR</sequence>
<feature type="chain" id="PRO_5041984920" description="Nuclear envelope integral membrane protein 1" evidence="10">
    <location>
        <begin position="26"/>
        <end position="427"/>
    </location>
</feature>
<evidence type="ECO:0000256" key="9">
    <source>
        <dbReference type="SAM" id="Phobius"/>
    </source>
</evidence>
<keyword evidence="5 9" id="KW-1133">Transmembrane helix</keyword>
<evidence type="ECO:0000256" key="3">
    <source>
        <dbReference type="ARBA" id="ARBA00022692"/>
    </source>
</evidence>
<feature type="transmembrane region" description="Helical" evidence="9">
    <location>
        <begin position="160"/>
        <end position="177"/>
    </location>
</feature>